<sequence length="238" mass="26782">MKCQKLRLAVALKIDTRLRTQRKETNSLPWAPSRRVELTNSVHHEILRSRPLRSRLRPDPACARADCKVVPGGLQLLRNSRGRDLGSASHPCRARHGDRQLTCGTQGSCLSPCLYAVFTDKIPTLTGQLLAGQIACRRKYDEDGRLIDRLTTYHATEAETARTGSGMADQTLAWYALCSTPERKRIQAQQNIALQVIVGAGQYVLSDVITRDLCIETLEEFIQNNARWMYDIAHQGYH</sequence>
<comment type="caution">
    <text evidence="1">The sequence shown here is derived from an EMBL/GenBank/DDBJ whole genome shotgun (WGS) entry which is preliminary data.</text>
</comment>
<dbReference type="OrthoDB" id="412981at2759"/>
<evidence type="ECO:0000313" key="1">
    <source>
        <dbReference type="EMBL" id="GBP07591.1"/>
    </source>
</evidence>
<dbReference type="Proteomes" id="UP000299102">
    <property type="component" value="Unassembled WGS sequence"/>
</dbReference>
<protein>
    <submittedName>
        <fullName evidence="1">Uncharacterized protein</fullName>
    </submittedName>
</protein>
<keyword evidence="2" id="KW-1185">Reference proteome</keyword>
<proteinExistence type="predicted"/>
<accession>A0A4C1T2U5</accession>
<dbReference type="EMBL" id="BGZK01000027">
    <property type="protein sequence ID" value="GBP07591.1"/>
    <property type="molecule type" value="Genomic_DNA"/>
</dbReference>
<name>A0A4C1T2U5_EUMVA</name>
<gene>
    <name evidence="1" type="ORF">EVAR_2729_1</name>
</gene>
<reference evidence="1 2" key="1">
    <citation type="journal article" date="2019" name="Commun. Biol.">
        <title>The bagworm genome reveals a unique fibroin gene that provides high tensile strength.</title>
        <authorList>
            <person name="Kono N."/>
            <person name="Nakamura H."/>
            <person name="Ohtoshi R."/>
            <person name="Tomita M."/>
            <person name="Numata K."/>
            <person name="Arakawa K."/>
        </authorList>
    </citation>
    <scope>NUCLEOTIDE SEQUENCE [LARGE SCALE GENOMIC DNA]</scope>
</reference>
<evidence type="ECO:0000313" key="2">
    <source>
        <dbReference type="Proteomes" id="UP000299102"/>
    </source>
</evidence>
<organism evidence="1 2">
    <name type="scientific">Eumeta variegata</name>
    <name type="common">Bagworm moth</name>
    <name type="synonym">Eumeta japonica</name>
    <dbReference type="NCBI Taxonomy" id="151549"/>
    <lineage>
        <taxon>Eukaryota</taxon>
        <taxon>Metazoa</taxon>
        <taxon>Ecdysozoa</taxon>
        <taxon>Arthropoda</taxon>
        <taxon>Hexapoda</taxon>
        <taxon>Insecta</taxon>
        <taxon>Pterygota</taxon>
        <taxon>Neoptera</taxon>
        <taxon>Endopterygota</taxon>
        <taxon>Lepidoptera</taxon>
        <taxon>Glossata</taxon>
        <taxon>Ditrysia</taxon>
        <taxon>Tineoidea</taxon>
        <taxon>Psychidae</taxon>
        <taxon>Oiketicinae</taxon>
        <taxon>Eumeta</taxon>
    </lineage>
</organism>
<dbReference type="AlphaFoldDB" id="A0A4C1T2U5"/>